<comment type="caution">
    <text evidence="1">The sequence shown here is derived from an EMBL/GenBank/DDBJ whole genome shotgun (WGS) entry which is preliminary data.</text>
</comment>
<evidence type="ECO:0000313" key="2">
    <source>
        <dbReference type="Proteomes" id="UP000260991"/>
    </source>
</evidence>
<dbReference type="Proteomes" id="UP000260991">
    <property type="component" value="Unassembled WGS sequence"/>
</dbReference>
<evidence type="ECO:0000313" key="1">
    <source>
        <dbReference type="EMBL" id="RGB86975.1"/>
    </source>
</evidence>
<reference evidence="1 2" key="1">
    <citation type="submission" date="2018-08" db="EMBL/GenBank/DDBJ databases">
        <title>A genome reference for cultivated species of the human gut microbiota.</title>
        <authorList>
            <person name="Zou Y."/>
            <person name="Xue W."/>
            <person name="Luo G."/>
        </authorList>
    </citation>
    <scope>NUCLEOTIDE SEQUENCE [LARGE SCALE GENOMIC DNA]</scope>
    <source>
        <strain evidence="1 2">AF32-8AC</strain>
    </source>
</reference>
<sequence>MDNNQLQYIKIQSQYADKVEQFEKCVVKAAKLTHAIADTAEKKCKQARMAMESGNIDVMRNTIQQYICQYGRDWSRFRDVRIQLVDGNTYAQLSAVDLIQQLHCVITLVYKDTALKTVNKEAFRECVKSLLKQSKMFTDQELDAMFA</sequence>
<proteinExistence type="predicted"/>
<gene>
    <name evidence="1" type="ORF">DWZ46_12765</name>
</gene>
<dbReference type="AlphaFoldDB" id="A0A3E2U065"/>
<protein>
    <submittedName>
        <fullName evidence="1">Uncharacterized protein</fullName>
    </submittedName>
</protein>
<accession>A0A3E2U065</accession>
<organism evidence="1 2">
    <name type="scientific">Faecalibacterium prausnitzii</name>
    <dbReference type="NCBI Taxonomy" id="853"/>
    <lineage>
        <taxon>Bacteria</taxon>
        <taxon>Bacillati</taxon>
        <taxon>Bacillota</taxon>
        <taxon>Clostridia</taxon>
        <taxon>Eubacteriales</taxon>
        <taxon>Oscillospiraceae</taxon>
        <taxon>Faecalibacterium</taxon>
    </lineage>
</organism>
<name>A0A3E2U065_9FIRM</name>
<dbReference type="EMBL" id="QVER01000020">
    <property type="protein sequence ID" value="RGB86975.1"/>
    <property type="molecule type" value="Genomic_DNA"/>
</dbReference>
<dbReference type="RefSeq" id="WP_158403760.1">
    <property type="nucleotide sequence ID" value="NZ_QVER01000020.1"/>
</dbReference>